<dbReference type="OrthoDB" id="937at2759"/>
<dbReference type="EMBL" id="KN840440">
    <property type="protein sequence ID" value="KIP12384.1"/>
    <property type="molecule type" value="Genomic_DNA"/>
</dbReference>
<protein>
    <recommendedName>
        <fullName evidence="4">Cytoplasmic protein</fullName>
    </recommendedName>
</protein>
<sequence length="138" mass="16094">MSNEHDALMTETIPRTSATLTIRVVKSFEYRTEKHLILHNINCETTTVGQLKELVRQAVQTTPGWKPYRNATLDTMKLYTKAHGSKTTNLIINLDHDEWILDDDSKLLADHGFENETEVSFFGRELYEEFKKHPETKW</sequence>
<dbReference type="PANTHER" id="PTHR18444">
    <property type="entry name" value="UPF0538 FAMILY MEMBER"/>
    <property type="match status" value="1"/>
</dbReference>
<dbReference type="HOGENOM" id="CLU_117792_0_0_1"/>
<reference evidence="2 3" key="1">
    <citation type="journal article" date="2014" name="PLoS Genet.">
        <title>Analysis of the Phlebiopsis gigantea genome, transcriptome and secretome provides insight into its pioneer colonization strategies of wood.</title>
        <authorList>
            <person name="Hori C."/>
            <person name="Ishida T."/>
            <person name="Igarashi K."/>
            <person name="Samejima M."/>
            <person name="Suzuki H."/>
            <person name="Master E."/>
            <person name="Ferreira P."/>
            <person name="Ruiz-Duenas F.J."/>
            <person name="Held B."/>
            <person name="Canessa P."/>
            <person name="Larrondo L.F."/>
            <person name="Schmoll M."/>
            <person name="Druzhinina I.S."/>
            <person name="Kubicek C.P."/>
            <person name="Gaskell J.A."/>
            <person name="Kersten P."/>
            <person name="St John F."/>
            <person name="Glasner J."/>
            <person name="Sabat G."/>
            <person name="Splinter BonDurant S."/>
            <person name="Syed K."/>
            <person name="Yadav J."/>
            <person name="Mgbeahuruike A.C."/>
            <person name="Kovalchuk A."/>
            <person name="Asiegbu F.O."/>
            <person name="Lackner G."/>
            <person name="Hoffmeister D."/>
            <person name="Rencoret J."/>
            <person name="Gutierrez A."/>
            <person name="Sun H."/>
            <person name="Lindquist E."/>
            <person name="Barry K."/>
            <person name="Riley R."/>
            <person name="Grigoriev I.V."/>
            <person name="Henrissat B."/>
            <person name="Kues U."/>
            <person name="Berka R.M."/>
            <person name="Martinez A.T."/>
            <person name="Covert S.F."/>
            <person name="Blanchette R.A."/>
            <person name="Cullen D."/>
        </authorList>
    </citation>
    <scope>NUCLEOTIDE SEQUENCE [LARGE SCALE GENOMIC DNA]</scope>
    <source>
        <strain evidence="2 3">11061_1 CR5-6</strain>
    </source>
</reference>
<organism evidence="2 3">
    <name type="scientific">Phlebiopsis gigantea (strain 11061_1 CR5-6)</name>
    <name type="common">White-rot fungus</name>
    <name type="synonym">Peniophora gigantea</name>
    <dbReference type="NCBI Taxonomy" id="745531"/>
    <lineage>
        <taxon>Eukaryota</taxon>
        <taxon>Fungi</taxon>
        <taxon>Dikarya</taxon>
        <taxon>Basidiomycota</taxon>
        <taxon>Agaricomycotina</taxon>
        <taxon>Agaricomycetes</taxon>
        <taxon>Polyporales</taxon>
        <taxon>Phanerochaetaceae</taxon>
        <taxon>Phlebiopsis</taxon>
    </lineage>
</organism>
<name>A0A0C3P398_PHLG1</name>
<dbReference type="InterPro" id="IPR018794">
    <property type="entry name" value="UPF0538"/>
</dbReference>
<evidence type="ECO:0000313" key="3">
    <source>
        <dbReference type="Proteomes" id="UP000053257"/>
    </source>
</evidence>
<accession>A0A0C3P398</accession>
<dbReference type="Pfam" id="PF10209">
    <property type="entry name" value="DUF2340"/>
    <property type="match status" value="1"/>
</dbReference>
<keyword evidence="3" id="KW-1185">Reference proteome</keyword>
<dbReference type="AlphaFoldDB" id="A0A0C3P398"/>
<proteinExistence type="inferred from homology"/>
<dbReference type="PANTHER" id="PTHR18444:SF9">
    <property type="entry name" value="UPF0538 PROTEIN C2ORF76"/>
    <property type="match status" value="1"/>
</dbReference>
<gene>
    <name evidence="2" type="ORF">PHLGIDRAFT_21164</name>
</gene>
<evidence type="ECO:0000256" key="1">
    <source>
        <dbReference type="ARBA" id="ARBA00007176"/>
    </source>
</evidence>
<evidence type="ECO:0000313" key="2">
    <source>
        <dbReference type="EMBL" id="KIP12384.1"/>
    </source>
</evidence>
<comment type="similarity">
    <text evidence="1">Belongs to the UPF0538 family.</text>
</comment>
<dbReference type="Proteomes" id="UP000053257">
    <property type="component" value="Unassembled WGS sequence"/>
</dbReference>
<evidence type="ECO:0008006" key="4">
    <source>
        <dbReference type="Google" id="ProtNLM"/>
    </source>
</evidence>